<dbReference type="RefSeq" id="WP_089372244.1">
    <property type="nucleotide sequence ID" value="NZ_BMEP01000008.1"/>
</dbReference>
<protein>
    <submittedName>
        <fullName evidence="2">Uncharacterized protein</fullName>
    </submittedName>
</protein>
<gene>
    <name evidence="2" type="ORF">SAMN06265376_104460</name>
</gene>
<dbReference type="Proteomes" id="UP000198379">
    <property type="component" value="Unassembled WGS sequence"/>
</dbReference>
<evidence type="ECO:0000256" key="1">
    <source>
        <dbReference type="SAM" id="MobiDB-lite"/>
    </source>
</evidence>
<evidence type="ECO:0000313" key="2">
    <source>
        <dbReference type="EMBL" id="SNR95288.1"/>
    </source>
</evidence>
<dbReference type="AlphaFoldDB" id="A0A239AJX6"/>
<name>A0A239AJX6_9FLAO</name>
<evidence type="ECO:0000313" key="3">
    <source>
        <dbReference type="Proteomes" id="UP000198379"/>
    </source>
</evidence>
<dbReference type="EMBL" id="FZNY01000004">
    <property type="protein sequence ID" value="SNR95288.1"/>
    <property type="molecule type" value="Genomic_DNA"/>
</dbReference>
<accession>A0A239AJX6</accession>
<reference evidence="2 3" key="1">
    <citation type="submission" date="2017-06" db="EMBL/GenBank/DDBJ databases">
        <authorList>
            <person name="Kim H.J."/>
            <person name="Triplett B.A."/>
        </authorList>
    </citation>
    <scope>NUCLEOTIDE SEQUENCE [LARGE SCALE GENOMIC DNA]</scope>
    <source>
        <strain evidence="2 3">DSM 25597</strain>
    </source>
</reference>
<dbReference type="OrthoDB" id="798537at2"/>
<proteinExistence type="predicted"/>
<organism evidence="2 3">
    <name type="scientific">Dokdonia pacifica</name>
    <dbReference type="NCBI Taxonomy" id="1627892"/>
    <lineage>
        <taxon>Bacteria</taxon>
        <taxon>Pseudomonadati</taxon>
        <taxon>Bacteroidota</taxon>
        <taxon>Flavobacteriia</taxon>
        <taxon>Flavobacteriales</taxon>
        <taxon>Flavobacteriaceae</taxon>
        <taxon>Dokdonia</taxon>
    </lineage>
</organism>
<sequence length="74" mass="8824">MENEPSQDYIEGFNKGYLLREYKPDLALSLSQTKFPEDQRDYETGLKNGIQQKELELIREKTPPTKNKDFDRER</sequence>
<feature type="compositionally biased region" description="Basic and acidic residues" evidence="1">
    <location>
        <begin position="53"/>
        <end position="74"/>
    </location>
</feature>
<feature type="region of interest" description="Disordered" evidence="1">
    <location>
        <begin position="37"/>
        <end position="74"/>
    </location>
</feature>
<keyword evidence="3" id="KW-1185">Reference proteome</keyword>